<name>A0AAW5ETH1_NOVHA</name>
<evidence type="ECO:0000313" key="2">
    <source>
        <dbReference type="Proteomes" id="UP001202887"/>
    </source>
</evidence>
<reference evidence="1" key="2">
    <citation type="submission" date="2022-03" db="EMBL/GenBank/DDBJ databases">
        <authorList>
            <person name="Ryngajllo M."/>
            <person name="Jacek P."/>
            <person name="Kubiak K."/>
        </authorList>
    </citation>
    <scope>NUCLEOTIDE SEQUENCE</scope>
    <source>
        <strain evidence="1">SI1</strain>
    </source>
</reference>
<sequence>MVLFNAICQKWHLLFVAGEQAHSRGFGEDAHQHAVKLQELYIVPFFESALGSVEIACDCRCRARGFTS</sequence>
<gene>
    <name evidence="1" type="ORF">K1W68_11570</name>
</gene>
<evidence type="ECO:0000313" key="1">
    <source>
        <dbReference type="EMBL" id="MCJ8354615.1"/>
    </source>
</evidence>
<dbReference type="RefSeq" id="WP_247067372.1">
    <property type="nucleotide sequence ID" value="NZ_CP094848.1"/>
</dbReference>
<protein>
    <submittedName>
        <fullName evidence="1">Uncharacterized protein</fullName>
    </submittedName>
</protein>
<organism evidence="1 2">
    <name type="scientific">Novacetimonas hansenii</name>
    <name type="common">Komagataeibacter hansenii</name>
    <dbReference type="NCBI Taxonomy" id="436"/>
    <lineage>
        <taxon>Bacteria</taxon>
        <taxon>Pseudomonadati</taxon>
        <taxon>Pseudomonadota</taxon>
        <taxon>Alphaproteobacteria</taxon>
        <taxon>Acetobacterales</taxon>
        <taxon>Acetobacteraceae</taxon>
        <taxon>Novacetimonas</taxon>
    </lineage>
</organism>
<dbReference type="AlphaFoldDB" id="A0AAW5ETH1"/>
<accession>A0AAW5ETH1</accession>
<proteinExistence type="predicted"/>
<dbReference type="Proteomes" id="UP001202887">
    <property type="component" value="Unassembled WGS sequence"/>
</dbReference>
<reference evidence="1" key="1">
    <citation type="journal article" date="2021" name="Polymers (Basel)">
        <title>Highly Stretchable Bacterial Cellulose Produced by Komagataeibacter hansenii SI1.</title>
        <authorList>
            <person name="Cielecka I."/>
            <person name="Ryngajllo M."/>
            <person name="Maniukiewicz W."/>
            <person name="Bielecki S."/>
        </authorList>
    </citation>
    <scope>NUCLEOTIDE SEQUENCE</scope>
    <source>
        <strain evidence="1">SI1</strain>
    </source>
</reference>
<dbReference type="EMBL" id="JAIBCX010000031">
    <property type="protein sequence ID" value="MCJ8354615.1"/>
    <property type="molecule type" value="Genomic_DNA"/>
</dbReference>
<comment type="caution">
    <text evidence="1">The sequence shown here is derived from an EMBL/GenBank/DDBJ whole genome shotgun (WGS) entry which is preliminary data.</text>
</comment>